<reference evidence="3 4" key="1">
    <citation type="submission" date="2020-08" db="EMBL/GenBank/DDBJ databases">
        <title>Genomic Encyclopedia of Type Strains, Phase IV (KMG-IV): sequencing the most valuable type-strain genomes for metagenomic binning, comparative biology and taxonomic classification.</title>
        <authorList>
            <person name="Goeker M."/>
        </authorList>
    </citation>
    <scope>NUCLEOTIDE SEQUENCE [LARGE SCALE GENOMIC DNA]</scope>
    <source>
        <strain evidence="3 4">DSM 5686</strain>
    </source>
</reference>
<evidence type="ECO:0000313" key="4">
    <source>
        <dbReference type="Proteomes" id="UP000565455"/>
    </source>
</evidence>
<feature type="compositionally biased region" description="Polar residues" evidence="1">
    <location>
        <begin position="39"/>
        <end position="48"/>
    </location>
</feature>
<evidence type="ECO:0000259" key="2">
    <source>
        <dbReference type="Pfam" id="PF18557"/>
    </source>
</evidence>
<proteinExistence type="predicted"/>
<protein>
    <recommendedName>
        <fullName evidence="2">Anti-sigma factor NepR domain-containing protein</fullName>
    </recommendedName>
</protein>
<dbReference type="RefSeq" id="WP_236952776.1">
    <property type="nucleotide sequence ID" value="NZ_CP155000.1"/>
</dbReference>
<dbReference type="Pfam" id="PF18557">
    <property type="entry name" value="NepR"/>
    <property type="match status" value="1"/>
</dbReference>
<comment type="caution">
    <text evidence="3">The sequence shown here is derived from an EMBL/GenBank/DDBJ whole genome shotgun (WGS) entry which is preliminary data.</text>
</comment>
<gene>
    <name evidence="3" type="ORF">GGQ91_000495</name>
</gene>
<dbReference type="InterPro" id="IPR041649">
    <property type="entry name" value="NepR"/>
</dbReference>
<feature type="domain" description="Anti-sigma factor NepR" evidence="2">
    <location>
        <begin position="79"/>
        <end position="112"/>
    </location>
</feature>
<name>A0ABR6D714_9HYPH</name>
<evidence type="ECO:0000313" key="3">
    <source>
        <dbReference type="EMBL" id="MBA9061134.1"/>
    </source>
</evidence>
<keyword evidence="4" id="KW-1185">Reference proteome</keyword>
<dbReference type="GeneID" id="96602268"/>
<evidence type="ECO:0000256" key="1">
    <source>
        <dbReference type="SAM" id="MobiDB-lite"/>
    </source>
</evidence>
<accession>A0ABR6D714</accession>
<sequence length="115" mass="12643">MAYVEPQHNAAEPTSATRGLLMVDQGKEGGLRARYSHAETVSNRSSEGQDGAVDQQPFDTPDQTTGHRTKNGLSDQTRNRIATQLRAMYDTVTQQPVPDRFAELIAKLDSADRKA</sequence>
<feature type="region of interest" description="Disordered" evidence="1">
    <location>
        <begin position="37"/>
        <end position="76"/>
    </location>
</feature>
<dbReference type="EMBL" id="JACJIM010000001">
    <property type="protein sequence ID" value="MBA9061134.1"/>
    <property type="molecule type" value="Genomic_DNA"/>
</dbReference>
<feature type="compositionally biased region" description="Polar residues" evidence="1">
    <location>
        <begin position="57"/>
        <end position="76"/>
    </location>
</feature>
<organism evidence="3 4">
    <name type="scientific">Methylobacterium fujisawaense</name>
    <dbReference type="NCBI Taxonomy" id="107400"/>
    <lineage>
        <taxon>Bacteria</taxon>
        <taxon>Pseudomonadati</taxon>
        <taxon>Pseudomonadota</taxon>
        <taxon>Alphaproteobacteria</taxon>
        <taxon>Hyphomicrobiales</taxon>
        <taxon>Methylobacteriaceae</taxon>
        <taxon>Methylobacterium</taxon>
    </lineage>
</organism>
<dbReference type="Proteomes" id="UP000565455">
    <property type="component" value="Unassembled WGS sequence"/>
</dbReference>
<feature type="region of interest" description="Disordered" evidence="1">
    <location>
        <begin position="1"/>
        <end position="22"/>
    </location>
</feature>